<proteinExistence type="predicted"/>
<dbReference type="EMBL" id="JAUTXU010000042">
    <property type="protein sequence ID" value="KAK3716502.1"/>
    <property type="molecule type" value="Genomic_DNA"/>
</dbReference>
<gene>
    <name evidence="1" type="primary">ikb-1</name>
    <name evidence="1" type="ORF">LTR37_006398</name>
</gene>
<keyword evidence="2" id="KW-1185">Reference proteome</keyword>
<evidence type="ECO:0000313" key="2">
    <source>
        <dbReference type="Proteomes" id="UP001281147"/>
    </source>
</evidence>
<sequence length="621" mass="68262">MNDCIWATVYRNAQVCRRTVYRERYLNYFNAAAEIGPQICGNLRPDQAIRWQPPQCTEPERAMPARLSQEIVSSRRVEQPLRLVNTDAASMACKSVPEEQLLKIYHATGDNDSASLKTLLKRGLQPTLLPKDTDTLFHSAFPGKRSMLTHACERNAKSSVEYLIQFGSDVNVRDAHGWTALHITCLRGHADITKLLLDSNAQFGRLNHEGHTPLDLAVWERQASCARLLLDAGATLNQTLVHEGELLLQEVCRPYSIHYSTDSMVRVLLDCGVDPNHGGGRILANALTYASAETVQMLLSAGADVEFVSTTWEVQLETARFGALGSNLYGEMVEKMQLLVEHHTRSAGCNRHAIVRAFQIRAGIKAIRDGDVLRLDQLMRSNHPVDAVARYQATLREMAAAYTQRYFTCLLHDLASRQNLQMAESLLQRGLDPNEQDGKGETALINSCFEGDDEMTALLMRHGADSRIAGKSGYTPSWVATRMDNAQVVSMLLAAGACVHGSGARDVCSPLQVACGYSSLRSSSVRASDNLMIVRALVAGGADVNTGPGPSPPLGSALAWAPADVVEILFDAGATVDNVPEWPKVALKRQEGVFAPLQSGHYIMDAKEKVRLLDQYAPMWR</sequence>
<organism evidence="1 2">
    <name type="scientific">Vermiconidia calcicola</name>
    <dbReference type="NCBI Taxonomy" id="1690605"/>
    <lineage>
        <taxon>Eukaryota</taxon>
        <taxon>Fungi</taxon>
        <taxon>Dikarya</taxon>
        <taxon>Ascomycota</taxon>
        <taxon>Pezizomycotina</taxon>
        <taxon>Dothideomycetes</taxon>
        <taxon>Dothideomycetidae</taxon>
        <taxon>Mycosphaerellales</taxon>
        <taxon>Extremaceae</taxon>
        <taxon>Vermiconidia</taxon>
    </lineage>
</organism>
<accession>A0ACC3NGS0</accession>
<evidence type="ECO:0000313" key="1">
    <source>
        <dbReference type="EMBL" id="KAK3716502.1"/>
    </source>
</evidence>
<protein>
    <submittedName>
        <fullName evidence="1">Ankyrin repeat</fullName>
    </submittedName>
</protein>
<dbReference type="Proteomes" id="UP001281147">
    <property type="component" value="Unassembled WGS sequence"/>
</dbReference>
<comment type="caution">
    <text evidence="1">The sequence shown here is derived from an EMBL/GenBank/DDBJ whole genome shotgun (WGS) entry which is preliminary data.</text>
</comment>
<name>A0ACC3NGS0_9PEZI</name>
<reference evidence="1" key="1">
    <citation type="submission" date="2023-07" db="EMBL/GenBank/DDBJ databases">
        <title>Black Yeasts Isolated from many extreme environments.</title>
        <authorList>
            <person name="Coleine C."/>
            <person name="Stajich J.E."/>
            <person name="Selbmann L."/>
        </authorList>
    </citation>
    <scope>NUCLEOTIDE SEQUENCE</scope>
    <source>
        <strain evidence="1">CCFEE 5714</strain>
    </source>
</reference>